<sequence length="252" mass="26134">MGLVDGKVALVTGAGQGLGEGVAHALAADGAAVVLADKVFAKVQRVAGDLTAAGHKALAVECDVRDRSSVDGAVEAAVAEFGTVDILINNAMTQNLVPFDAATAEDLIDAFESSVLGTFNCMKACFPYFKENGGKVVNFGSGAGTEGVPGMATYGAAKEAVRGLSKSVATEWGKYGITVNVIVPTGSSPAWEQVKDSLSEANLRKTLAQFPMRRIGDPITDVGRIVVFLSSSYSDYMTGRTLFADGGRALFR</sequence>
<evidence type="ECO:0000259" key="7">
    <source>
        <dbReference type="SMART" id="SM00822"/>
    </source>
</evidence>
<keyword evidence="9" id="KW-1185">Reference proteome</keyword>
<gene>
    <name evidence="8" type="ORF">HGA15_00205</name>
</gene>
<dbReference type="CDD" id="cd05233">
    <property type="entry name" value="SDR_c"/>
    <property type="match status" value="1"/>
</dbReference>
<dbReference type="PROSITE" id="PS00061">
    <property type="entry name" value="ADH_SHORT"/>
    <property type="match status" value="1"/>
</dbReference>
<evidence type="ECO:0000313" key="8">
    <source>
        <dbReference type="EMBL" id="NKY54603.1"/>
    </source>
</evidence>
<name>A0A846Y5X5_9NOCA</name>
<organism evidence="8 9">
    <name type="scientific">Nocardia flavorosea</name>
    <dbReference type="NCBI Taxonomy" id="53429"/>
    <lineage>
        <taxon>Bacteria</taxon>
        <taxon>Bacillati</taxon>
        <taxon>Actinomycetota</taxon>
        <taxon>Actinomycetes</taxon>
        <taxon>Mycobacteriales</taxon>
        <taxon>Nocardiaceae</taxon>
        <taxon>Nocardia</taxon>
    </lineage>
</organism>
<keyword evidence="4" id="KW-0560">Oxidoreductase</keyword>
<keyword evidence="3" id="KW-0964">Secreted</keyword>
<evidence type="ECO:0000256" key="4">
    <source>
        <dbReference type="ARBA" id="ARBA00023002"/>
    </source>
</evidence>
<dbReference type="InterPro" id="IPR036291">
    <property type="entry name" value="NAD(P)-bd_dom_sf"/>
</dbReference>
<evidence type="ECO:0000256" key="3">
    <source>
        <dbReference type="ARBA" id="ARBA00022512"/>
    </source>
</evidence>
<keyword evidence="3" id="KW-0134">Cell wall</keyword>
<comment type="catalytic activity">
    <reaction evidence="6">
        <text>a (3R)-hydroxyacyl-[ACP] + NADP(+) = a 3-oxoacyl-[ACP] + NADPH + H(+)</text>
        <dbReference type="Rhea" id="RHEA:17397"/>
        <dbReference type="Rhea" id="RHEA-COMP:9916"/>
        <dbReference type="Rhea" id="RHEA-COMP:9945"/>
        <dbReference type="ChEBI" id="CHEBI:15378"/>
        <dbReference type="ChEBI" id="CHEBI:57783"/>
        <dbReference type="ChEBI" id="CHEBI:58349"/>
        <dbReference type="ChEBI" id="CHEBI:78776"/>
        <dbReference type="ChEBI" id="CHEBI:78827"/>
        <dbReference type="EC" id="1.1.1.100"/>
    </reaction>
    <physiologicalReaction direction="right-to-left" evidence="6">
        <dbReference type="Rhea" id="RHEA:17399"/>
    </physiologicalReaction>
</comment>
<dbReference type="PRINTS" id="PR00081">
    <property type="entry name" value="GDHRDH"/>
</dbReference>
<evidence type="ECO:0000313" key="9">
    <source>
        <dbReference type="Proteomes" id="UP000570678"/>
    </source>
</evidence>
<dbReference type="AlphaFoldDB" id="A0A846Y5X5"/>
<comment type="subcellular location">
    <subcellularLocation>
        <location evidence="1">Secreted</location>
        <location evidence="1">Cell wall</location>
    </subcellularLocation>
</comment>
<evidence type="ECO:0000256" key="5">
    <source>
        <dbReference type="ARBA" id="ARBA00040781"/>
    </source>
</evidence>
<dbReference type="InterPro" id="IPR057326">
    <property type="entry name" value="KR_dom"/>
</dbReference>
<dbReference type="GO" id="GO:0004316">
    <property type="term" value="F:3-oxoacyl-[acyl-carrier-protein] reductase (NADPH) activity"/>
    <property type="evidence" value="ECO:0007669"/>
    <property type="project" value="UniProtKB-EC"/>
</dbReference>
<comment type="similarity">
    <text evidence="2">Belongs to the short-chain dehydrogenases/reductases (SDR) family.</text>
</comment>
<dbReference type="Gene3D" id="3.40.50.720">
    <property type="entry name" value="NAD(P)-binding Rossmann-like Domain"/>
    <property type="match status" value="1"/>
</dbReference>
<dbReference type="PANTHER" id="PTHR42879">
    <property type="entry name" value="3-OXOACYL-(ACYL-CARRIER-PROTEIN) REDUCTASE"/>
    <property type="match status" value="1"/>
</dbReference>
<evidence type="ECO:0000256" key="6">
    <source>
        <dbReference type="ARBA" id="ARBA00047400"/>
    </source>
</evidence>
<dbReference type="GO" id="GO:0032787">
    <property type="term" value="P:monocarboxylic acid metabolic process"/>
    <property type="evidence" value="ECO:0007669"/>
    <property type="project" value="UniProtKB-ARBA"/>
</dbReference>
<reference evidence="8 9" key="1">
    <citation type="submission" date="2020-04" db="EMBL/GenBank/DDBJ databases">
        <title>MicrobeNet Type strains.</title>
        <authorList>
            <person name="Nicholson A.C."/>
        </authorList>
    </citation>
    <scope>NUCLEOTIDE SEQUENCE [LARGE SCALE GENOMIC DNA]</scope>
    <source>
        <strain evidence="8 9">JCM 3332</strain>
    </source>
</reference>
<proteinExistence type="inferred from homology"/>
<comment type="caution">
    <text evidence="8">The sequence shown here is derived from an EMBL/GenBank/DDBJ whole genome shotgun (WGS) entry which is preliminary data.</text>
</comment>
<protein>
    <recommendedName>
        <fullName evidence="5">3-oxoacyl-[acyl-carrier-protein] reductase MabA</fullName>
    </recommendedName>
</protein>
<dbReference type="SUPFAM" id="SSF51735">
    <property type="entry name" value="NAD(P)-binding Rossmann-fold domains"/>
    <property type="match status" value="1"/>
</dbReference>
<feature type="domain" description="Ketoreductase" evidence="7">
    <location>
        <begin position="7"/>
        <end position="185"/>
    </location>
</feature>
<dbReference type="InterPro" id="IPR050259">
    <property type="entry name" value="SDR"/>
</dbReference>
<dbReference type="FunFam" id="3.40.50.720:FF:000084">
    <property type="entry name" value="Short-chain dehydrogenase reductase"/>
    <property type="match status" value="1"/>
</dbReference>
<dbReference type="InterPro" id="IPR002347">
    <property type="entry name" value="SDR_fam"/>
</dbReference>
<dbReference type="PRINTS" id="PR00080">
    <property type="entry name" value="SDRFAMILY"/>
</dbReference>
<dbReference type="Pfam" id="PF13561">
    <property type="entry name" value="adh_short_C2"/>
    <property type="match status" value="1"/>
</dbReference>
<accession>A0A846Y5X5</accession>
<dbReference type="RefSeq" id="WP_062971161.1">
    <property type="nucleotide sequence ID" value="NZ_JAAXOT010000001.1"/>
</dbReference>
<dbReference type="InterPro" id="IPR020904">
    <property type="entry name" value="Sc_DH/Rdtase_CS"/>
</dbReference>
<dbReference type="EMBL" id="JAAXOT010000001">
    <property type="protein sequence ID" value="NKY54603.1"/>
    <property type="molecule type" value="Genomic_DNA"/>
</dbReference>
<dbReference type="Proteomes" id="UP000570678">
    <property type="component" value="Unassembled WGS sequence"/>
</dbReference>
<dbReference type="SMART" id="SM00822">
    <property type="entry name" value="PKS_KR"/>
    <property type="match status" value="1"/>
</dbReference>
<evidence type="ECO:0000256" key="1">
    <source>
        <dbReference type="ARBA" id="ARBA00004191"/>
    </source>
</evidence>
<evidence type="ECO:0000256" key="2">
    <source>
        <dbReference type="ARBA" id="ARBA00006484"/>
    </source>
</evidence>